<dbReference type="HOGENOM" id="CLU_057148_1_0_1"/>
<feature type="compositionally biased region" description="Polar residues" evidence="1">
    <location>
        <begin position="1"/>
        <end position="15"/>
    </location>
</feature>
<accession>V5EFC7</accession>
<dbReference type="InterPro" id="IPR050508">
    <property type="entry name" value="Methyltransf_Superfamily"/>
</dbReference>
<gene>
    <name evidence="3" type="ORF">PSEUBRA_SCAF12g01763</name>
</gene>
<feature type="domain" description="Methyltransferase type 11" evidence="2">
    <location>
        <begin position="46"/>
        <end position="147"/>
    </location>
</feature>
<dbReference type="InterPro" id="IPR013216">
    <property type="entry name" value="Methyltransf_11"/>
</dbReference>
<dbReference type="PANTHER" id="PTHR42912">
    <property type="entry name" value="METHYLTRANSFERASE"/>
    <property type="match status" value="1"/>
</dbReference>
<reference evidence="4" key="1">
    <citation type="journal article" date="2013" name="Genome Announc.">
        <title>Draft genome sequence of Pseudozyma brasiliensis sp. nov. strain GHG001, a high producer of endo-1,4-xylanase isolated from an insect pest of sugarcane.</title>
        <authorList>
            <person name="Oliveira J.V.D.C."/>
            <person name="dos Santos R.A.C."/>
            <person name="Borges T.A."/>
            <person name="Riano-Pachon D.M."/>
            <person name="Goldman G.H."/>
        </authorList>
    </citation>
    <scope>NUCLEOTIDE SEQUENCE [LARGE SCALE GENOMIC DNA]</scope>
    <source>
        <strain evidence="4">GHG001</strain>
    </source>
</reference>
<evidence type="ECO:0000313" key="4">
    <source>
        <dbReference type="Proteomes" id="UP000019377"/>
    </source>
</evidence>
<dbReference type="STRING" id="1365824.V5EFC7"/>
<dbReference type="InterPro" id="IPR029063">
    <property type="entry name" value="SAM-dependent_MTases_sf"/>
</dbReference>
<evidence type="ECO:0000256" key="1">
    <source>
        <dbReference type="SAM" id="MobiDB-lite"/>
    </source>
</evidence>
<dbReference type="Pfam" id="PF08241">
    <property type="entry name" value="Methyltransf_11"/>
    <property type="match status" value="1"/>
</dbReference>
<dbReference type="AlphaFoldDB" id="V5EFC7"/>
<dbReference type="Proteomes" id="UP000019377">
    <property type="component" value="Unassembled WGS sequence"/>
</dbReference>
<sequence length="278" mass="30395">MSDTATKSQTYTQGHSEAVLRSHASRTAEDSAAFLLPHLKRDAYILDVGCGPGTITTSFLKHIPNGRIVGVDTSADVIGSAAKRLSSLPESDLGSRCTFAIASAYDLPYPESTFDVVYCHQMLLHLPEPVRALREMRRVCKPDGLVAAREGDFSASIVYPSLPTTQLWLDTAGAVFRSIGAEPDGGRRLVRWALEAGYASEQVSFSSSNLGSGGPAAAQFWGHMWAERVAADEWKEKAVKTGLVTHNQVEQIREDWLKWSEREDAVFLTPCGEVLLRK</sequence>
<dbReference type="eggNOG" id="KOG1269">
    <property type="taxonomic scope" value="Eukaryota"/>
</dbReference>
<dbReference type="OMA" id="LSFGTWC"/>
<evidence type="ECO:0000313" key="3">
    <source>
        <dbReference type="EMBL" id="EST09191.1"/>
    </source>
</evidence>
<dbReference type="PANTHER" id="PTHR42912:SF93">
    <property type="entry name" value="N6-ADENOSINE-METHYLTRANSFERASE TMT1A"/>
    <property type="match status" value="1"/>
</dbReference>
<name>V5EFC7_KALBG</name>
<dbReference type="GeneID" id="27417023"/>
<keyword evidence="4" id="KW-1185">Reference proteome</keyword>
<dbReference type="CDD" id="cd02440">
    <property type="entry name" value="AdoMet_MTases"/>
    <property type="match status" value="1"/>
</dbReference>
<evidence type="ECO:0000259" key="2">
    <source>
        <dbReference type="Pfam" id="PF08241"/>
    </source>
</evidence>
<dbReference type="RefSeq" id="XP_016294180.1">
    <property type="nucleotide sequence ID" value="XM_016434419.1"/>
</dbReference>
<proteinExistence type="predicted"/>
<dbReference type="GO" id="GO:0008757">
    <property type="term" value="F:S-adenosylmethionine-dependent methyltransferase activity"/>
    <property type="evidence" value="ECO:0007669"/>
    <property type="project" value="InterPro"/>
</dbReference>
<organism evidence="3 4">
    <name type="scientific">Kalmanozyma brasiliensis (strain GHG001)</name>
    <name type="common">Yeast</name>
    <name type="synonym">Pseudozyma brasiliensis</name>
    <dbReference type="NCBI Taxonomy" id="1365824"/>
    <lineage>
        <taxon>Eukaryota</taxon>
        <taxon>Fungi</taxon>
        <taxon>Dikarya</taxon>
        <taxon>Basidiomycota</taxon>
        <taxon>Ustilaginomycotina</taxon>
        <taxon>Ustilaginomycetes</taxon>
        <taxon>Ustilaginales</taxon>
        <taxon>Ustilaginaceae</taxon>
        <taxon>Kalmanozyma</taxon>
    </lineage>
</organism>
<dbReference type="Gene3D" id="3.40.50.150">
    <property type="entry name" value="Vaccinia Virus protein VP39"/>
    <property type="match status" value="1"/>
</dbReference>
<dbReference type="SUPFAM" id="SSF53335">
    <property type="entry name" value="S-adenosyl-L-methionine-dependent methyltransferases"/>
    <property type="match status" value="1"/>
</dbReference>
<feature type="region of interest" description="Disordered" evidence="1">
    <location>
        <begin position="1"/>
        <end position="22"/>
    </location>
</feature>
<protein>
    <recommendedName>
        <fullName evidence="2">Methyltransferase type 11 domain-containing protein</fullName>
    </recommendedName>
</protein>
<dbReference type="OrthoDB" id="10017101at2759"/>
<dbReference type="EMBL" id="KI545854">
    <property type="protein sequence ID" value="EST09191.1"/>
    <property type="molecule type" value="Genomic_DNA"/>
</dbReference>